<evidence type="ECO:0008006" key="4">
    <source>
        <dbReference type="Google" id="ProtNLM"/>
    </source>
</evidence>
<keyword evidence="3" id="KW-1185">Reference proteome</keyword>
<dbReference type="GeneID" id="17281381"/>
<reference evidence="3" key="1">
    <citation type="journal article" date="2013" name="Nature">
        <title>Pan genome of the phytoplankton Emiliania underpins its global distribution.</title>
        <authorList>
            <person name="Read B.A."/>
            <person name="Kegel J."/>
            <person name="Klute M.J."/>
            <person name="Kuo A."/>
            <person name="Lefebvre S.C."/>
            <person name="Maumus F."/>
            <person name="Mayer C."/>
            <person name="Miller J."/>
            <person name="Monier A."/>
            <person name="Salamov A."/>
            <person name="Young J."/>
            <person name="Aguilar M."/>
            <person name="Claverie J.M."/>
            <person name="Frickenhaus S."/>
            <person name="Gonzalez K."/>
            <person name="Herman E.K."/>
            <person name="Lin Y.C."/>
            <person name="Napier J."/>
            <person name="Ogata H."/>
            <person name="Sarno A.F."/>
            <person name="Shmutz J."/>
            <person name="Schroeder D."/>
            <person name="de Vargas C."/>
            <person name="Verret F."/>
            <person name="von Dassow P."/>
            <person name="Valentin K."/>
            <person name="Van de Peer Y."/>
            <person name="Wheeler G."/>
            <person name="Dacks J.B."/>
            <person name="Delwiche C.F."/>
            <person name="Dyhrman S.T."/>
            <person name="Glockner G."/>
            <person name="John U."/>
            <person name="Richards T."/>
            <person name="Worden A.Z."/>
            <person name="Zhang X."/>
            <person name="Grigoriev I.V."/>
            <person name="Allen A.E."/>
            <person name="Bidle K."/>
            <person name="Borodovsky M."/>
            <person name="Bowler C."/>
            <person name="Brownlee C."/>
            <person name="Cock J.M."/>
            <person name="Elias M."/>
            <person name="Gladyshev V.N."/>
            <person name="Groth M."/>
            <person name="Guda C."/>
            <person name="Hadaegh A."/>
            <person name="Iglesias-Rodriguez M.D."/>
            <person name="Jenkins J."/>
            <person name="Jones B.M."/>
            <person name="Lawson T."/>
            <person name="Leese F."/>
            <person name="Lindquist E."/>
            <person name="Lobanov A."/>
            <person name="Lomsadze A."/>
            <person name="Malik S.B."/>
            <person name="Marsh M.E."/>
            <person name="Mackinder L."/>
            <person name="Mock T."/>
            <person name="Mueller-Roeber B."/>
            <person name="Pagarete A."/>
            <person name="Parker M."/>
            <person name="Probert I."/>
            <person name="Quesneville H."/>
            <person name="Raines C."/>
            <person name="Rensing S.A."/>
            <person name="Riano-Pachon D.M."/>
            <person name="Richier S."/>
            <person name="Rokitta S."/>
            <person name="Shiraiwa Y."/>
            <person name="Soanes D.M."/>
            <person name="van der Giezen M."/>
            <person name="Wahlund T.M."/>
            <person name="Williams B."/>
            <person name="Wilson W."/>
            <person name="Wolfe G."/>
            <person name="Wurch L.L."/>
        </authorList>
    </citation>
    <scope>NUCLEOTIDE SEQUENCE</scope>
</reference>
<feature type="region of interest" description="Disordered" evidence="1">
    <location>
        <begin position="53"/>
        <end position="82"/>
    </location>
</feature>
<dbReference type="PaxDb" id="2903-EOD36110"/>
<dbReference type="KEGG" id="ehx:EMIHUDRAFT_460558"/>
<evidence type="ECO:0000256" key="1">
    <source>
        <dbReference type="SAM" id="MobiDB-lite"/>
    </source>
</evidence>
<dbReference type="Proteomes" id="UP000013827">
    <property type="component" value="Unassembled WGS sequence"/>
</dbReference>
<dbReference type="HOGENOM" id="CLU_073725_0_0_1"/>
<proteinExistence type="predicted"/>
<reference evidence="2" key="2">
    <citation type="submission" date="2024-10" db="UniProtKB">
        <authorList>
            <consortium name="EnsemblProtists"/>
        </authorList>
    </citation>
    <scope>IDENTIFICATION</scope>
</reference>
<protein>
    <recommendedName>
        <fullName evidence="4">SMP-LTD domain-containing protein</fullName>
    </recommendedName>
</protein>
<dbReference type="AlphaFoldDB" id="A0A0D3KK25"/>
<evidence type="ECO:0000313" key="2">
    <source>
        <dbReference type="EnsemblProtists" id="EOD36110"/>
    </source>
</evidence>
<accession>A0A0D3KK25</accession>
<dbReference type="RefSeq" id="XP_005788539.1">
    <property type="nucleotide sequence ID" value="XM_005788482.1"/>
</dbReference>
<name>A0A0D3KK25_EMIH1</name>
<organism evidence="2 3">
    <name type="scientific">Emiliania huxleyi (strain CCMP1516)</name>
    <dbReference type="NCBI Taxonomy" id="280463"/>
    <lineage>
        <taxon>Eukaryota</taxon>
        <taxon>Haptista</taxon>
        <taxon>Haptophyta</taxon>
        <taxon>Prymnesiophyceae</taxon>
        <taxon>Isochrysidales</taxon>
        <taxon>Noelaerhabdaceae</taxon>
        <taxon>Emiliania</taxon>
    </lineage>
</organism>
<feature type="region of interest" description="Disordered" evidence="1">
    <location>
        <begin position="1"/>
        <end position="39"/>
    </location>
</feature>
<sequence length="250" mass="26654">MQANGVVKAVCSPKRSPSVGSVSSSDLANGDDQANGGETAVPARVSPAVHASLSAMPGHMPPAPGSPLAKAGPSADGEGKSLLGGTALELAEAPRLSLESWESLARSEWQLRWSPSWSMQVAVEGSYYVSFRLLLKIDSVRMSGALVVNAANDLRQIGLSFAELPALKMRVECTVSWGTLPLPLQDYIGETVVNEFRAWLTRAMVQPNELVIKPAAFQPKQTLTDADVERAMRAASMARELSEVQNETLL</sequence>
<dbReference type="EnsemblProtists" id="EOD36110">
    <property type="protein sequence ID" value="EOD36110"/>
    <property type="gene ID" value="EMIHUDRAFT_460558"/>
</dbReference>
<feature type="compositionally biased region" description="Low complexity" evidence="1">
    <location>
        <begin position="12"/>
        <end position="25"/>
    </location>
</feature>
<evidence type="ECO:0000313" key="3">
    <source>
        <dbReference type="Proteomes" id="UP000013827"/>
    </source>
</evidence>